<name>A0ABW2NYZ7_9ACTN</name>
<dbReference type="Proteomes" id="UP001596496">
    <property type="component" value="Unassembled WGS sequence"/>
</dbReference>
<keyword evidence="3" id="KW-1185">Reference proteome</keyword>
<organism evidence="2 3">
    <name type="scientific">Sphaerisporangium rhizosphaerae</name>
    <dbReference type="NCBI Taxonomy" id="2269375"/>
    <lineage>
        <taxon>Bacteria</taxon>
        <taxon>Bacillati</taxon>
        <taxon>Actinomycetota</taxon>
        <taxon>Actinomycetes</taxon>
        <taxon>Streptosporangiales</taxon>
        <taxon>Streptosporangiaceae</taxon>
        <taxon>Sphaerisporangium</taxon>
    </lineage>
</organism>
<sequence length="660" mass="71481">MTQETGPVPGTGPLSPDFTGIDPDRMAGFITEIDHARGTIAEHTEAIRRVFAANDLPATSLTPIAEVEHWIDTHLPDLRRRVQTARNTAQLPNWSPQATHLIPYEEKSALPTADAQRLGRELAAQYKKAGEGLVNLDRQADYQKVLDTLAQHVHDPAYTAAFFAALGVHDTLQLPVVLREHLGDPGEATLAPPRPDDELIRTVSQAFATAVSSGSRFPGMTQISNALRSPNLDPRDTFGASLILAAGAFPAEWLAQVVAARGLATPREVQPGYLYALGNNSAAARLAIKTALGDSADQSALKKWLKGMSDRTSGPYATDIEADAFGRMLAAASGAYDEKDGTHSDDAATFAFTLMTTVDDLKLGEATRIHLAEIAGSYATEITEGASLRDDNRTLPTTFGRIASQIPGLNPVFRLSPKDTYRFIKTFTNSTENQMPFREGMGNLAQRLIRSEVANMLKSHNLTRLEDIFAALGDVNGVQLATAEKLAKVADDAEEAASKNFSMASGTILGVAGIFVPYGMTGATLWTLLGAEWSALDTYKNDRPKEADRIRSADELETLGRRHAIAQLLVDSGIRPKVSLHDYRQRHPGTAIADEAGRLCPFTDILNSGDEGLDDFDEWLMENGRNGDRRSLGKLADDLATQFDGHKSFAKARTAKRANN</sequence>
<proteinExistence type="predicted"/>
<dbReference type="RefSeq" id="WP_380824400.1">
    <property type="nucleotide sequence ID" value="NZ_JBHTCG010000002.1"/>
</dbReference>
<reference evidence="3" key="1">
    <citation type="journal article" date="2019" name="Int. J. Syst. Evol. Microbiol.">
        <title>The Global Catalogue of Microorganisms (GCM) 10K type strain sequencing project: providing services to taxonomists for standard genome sequencing and annotation.</title>
        <authorList>
            <consortium name="The Broad Institute Genomics Platform"/>
            <consortium name="The Broad Institute Genome Sequencing Center for Infectious Disease"/>
            <person name="Wu L."/>
            <person name="Ma J."/>
        </authorList>
    </citation>
    <scope>NUCLEOTIDE SEQUENCE [LARGE SCALE GENOMIC DNA]</scope>
    <source>
        <strain evidence="3">CECT 7649</strain>
    </source>
</reference>
<feature type="region of interest" description="Disordered" evidence="1">
    <location>
        <begin position="1"/>
        <end position="23"/>
    </location>
</feature>
<evidence type="ECO:0000313" key="2">
    <source>
        <dbReference type="EMBL" id="MFC7381472.1"/>
    </source>
</evidence>
<accession>A0ABW2NYZ7</accession>
<evidence type="ECO:0000256" key="1">
    <source>
        <dbReference type="SAM" id="MobiDB-lite"/>
    </source>
</evidence>
<comment type="caution">
    <text evidence="2">The sequence shown here is derived from an EMBL/GenBank/DDBJ whole genome shotgun (WGS) entry which is preliminary data.</text>
</comment>
<protein>
    <submittedName>
        <fullName evidence="2">Uncharacterized protein</fullName>
    </submittedName>
</protein>
<dbReference type="EMBL" id="JBHTCG010000002">
    <property type="protein sequence ID" value="MFC7381472.1"/>
    <property type="molecule type" value="Genomic_DNA"/>
</dbReference>
<gene>
    <name evidence="2" type="ORF">ACFQSB_04575</name>
</gene>
<evidence type="ECO:0000313" key="3">
    <source>
        <dbReference type="Proteomes" id="UP001596496"/>
    </source>
</evidence>